<dbReference type="Gene3D" id="2.160.20.10">
    <property type="entry name" value="Single-stranded right-handed beta-helix, Pectin lyase-like"/>
    <property type="match status" value="1"/>
</dbReference>
<proteinExistence type="predicted"/>
<dbReference type="Pfam" id="PF13229">
    <property type="entry name" value="Beta_helix"/>
    <property type="match status" value="1"/>
</dbReference>
<evidence type="ECO:0000259" key="1">
    <source>
        <dbReference type="Pfam" id="PF13229"/>
    </source>
</evidence>
<dbReference type="AlphaFoldDB" id="A0A849BK34"/>
<evidence type="ECO:0000313" key="2">
    <source>
        <dbReference type="EMBL" id="NNH21633.1"/>
    </source>
</evidence>
<dbReference type="RefSeq" id="WP_171201502.1">
    <property type="nucleotide sequence ID" value="NZ_BAAANP010000006.1"/>
</dbReference>
<dbReference type="SUPFAM" id="SSF51126">
    <property type="entry name" value="Pectin lyase-like"/>
    <property type="match status" value="1"/>
</dbReference>
<accession>A0A849BK34</accession>
<reference evidence="2 3" key="1">
    <citation type="submission" date="2020-05" db="EMBL/GenBank/DDBJ databases">
        <title>MicrobeNet Type strains.</title>
        <authorList>
            <person name="Nicholson A.C."/>
        </authorList>
    </citation>
    <scope>NUCLEOTIDE SEQUENCE [LARGE SCALE GENOMIC DNA]</scope>
    <source>
        <strain evidence="2 3">JCM 14547</strain>
    </source>
</reference>
<dbReference type="InterPro" id="IPR039448">
    <property type="entry name" value="Beta_helix"/>
</dbReference>
<organism evidence="2 3">
    <name type="scientific">Pseudokineococcus marinus</name>
    <dbReference type="NCBI Taxonomy" id="351215"/>
    <lineage>
        <taxon>Bacteria</taxon>
        <taxon>Bacillati</taxon>
        <taxon>Actinomycetota</taxon>
        <taxon>Actinomycetes</taxon>
        <taxon>Kineosporiales</taxon>
        <taxon>Kineosporiaceae</taxon>
        <taxon>Pseudokineococcus</taxon>
    </lineage>
</organism>
<feature type="domain" description="Right handed beta helix" evidence="1">
    <location>
        <begin position="217"/>
        <end position="360"/>
    </location>
</feature>
<dbReference type="InterPro" id="IPR011050">
    <property type="entry name" value="Pectin_lyase_fold/virulence"/>
</dbReference>
<dbReference type="EMBL" id="JABEMA010000004">
    <property type="protein sequence ID" value="NNH21633.1"/>
    <property type="molecule type" value="Genomic_DNA"/>
</dbReference>
<gene>
    <name evidence="2" type="ORF">HLB09_00740</name>
</gene>
<dbReference type="InterPro" id="IPR012334">
    <property type="entry name" value="Pectin_lyas_fold"/>
</dbReference>
<comment type="caution">
    <text evidence="2">The sequence shown here is derived from an EMBL/GenBank/DDBJ whole genome shotgun (WGS) entry which is preliminary data.</text>
</comment>
<keyword evidence="3" id="KW-1185">Reference proteome</keyword>
<dbReference type="Proteomes" id="UP000555552">
    <property type="component" value="Unassembled WGS sequence"/>
</dbReference>
<name>A0A849BK34_9ACTN</name>
<sequence>MALIDREPDFKTFDDAAPATLPSDTAQAARKSGPDLFRLGQALRALARDYDAGKGTTPATTTPRPGLLKVASADLPADVKAGADFVCDGTNDQAEITAALVKASRPADGFGGQGYVGVELVGPNFYVGHDGATSILMHPSTHLRGAGDGTLIQPMYPSAIDRGAIQLVNANVTRSRVSDLTIARANASAFNGHGIKYVGAGTGDTYELKTGNDPFNRISGVNVHKAAGKGIWCTGSSGGSREMQIFECVLFNCFEQGLLVDSSSDSQISDIRATGGSAFPGIELGGGNTRLANSKVYYRGNTDGSTTGADGIKISSSRCEVTGCAAQDCGGYGLNVSSADATVTGFLADSNSAGFRIAGAGVFTGLRATSRAGGRWPQTTGLEFAGTPQVLLSAFVTVPSGGTHVVGAPGANSYARVVRDGTTLFSA</sequence>
<protein>
    <submittedName>
        <fullName evidence="2">Right-handed parallel beta-helix repeat-containing protein</fullName>
    </submittedName>
</protein>
<evidence type="ECO:0000313" key="3">
    <source>
        <dbReference type="Proteomes" id="UP000555552"/>
    </source>
</evidence>